<reference evidence="2 3" key="1">
    <citation type="submission" date="2021-06" db="EMBL/GenBank/DDBJ databases">
        <title>Caerostris darwini draft genome.</title>
        <authorList>
            <person name="Kono N."/>
            <person name="Arakawa K."/>
        </authorList>
    </citation>
    <scope>NUCLEOTIDE SEQUENCE [LARGE SCALE GENOMIC DNA]</scope>
</reference>
<accession>A0AAV4UN80</accession>
<keyword evidence="3" id="KW-1185">Reference proteome</keyword>
<feature type="compositionally biased region" description="Polar residues" evidence="1">
    <location>
        <begin position="84"/>
        <end position="99"/>
    </location>
</feature>
<dbReference type="Proteomes" id="UP001054837">
    <property type="component" value="Unassembled WGS sequence"/>
</dbReference>
<dbReference type="AlphaFoldDB" id="A0AAV4UN80"/>
<evidence type="ECO:0000313" key="3">
    <source>
        <dbReference type="Proteomes" id="UP001054837"/>
    </source>
</evidence>
<protein>
    <submittedName>
        <fullName evidence="2">Uncharacterized protein</fullName>
    </submittedName>
</protein>
<name>A0AAV4UN80_9ARAC</name>
<dbReference type="EMBL" id="BPLQ01011648">
    <property type="protein sequence ID" value="GIY59407.1"/>
    <property type="molecule type" value="Genomic_DNA"/>
</dbReference>
<evidence type="ECO:0000256" key="1">
    <source>
        <dbReference type="SAM" id="MobiDB-lite"/>
    </source>
</evidence>
<gene>
    <name evidence="2" type="ORF">CDAR_609351</name>
</gene>
<proteinExistence type="predicted"/>
<evidence type="ECO:0000313" key="2">
    <source>
        <dbReference type="EMBL" id="GIY59407.1"/>
    </source>
</evidence>
<sequence length="111" mass="12564">MAHSPTGCSTLLISSKHAIWSWISSEFCGTACNRNWHGAAPDDHTTRLSRHLWHILLILPIPIVIEKWKIYEFDKLDSDKSDIAKSNSAKSDRGNSCGSTSWITWLTYYKG</sequence>
<organism evidence="2 3">
    <name type="scientific">Caerostris darwini</name>
    <dbReference type="NCBI Taxonomy" id="1538125"/>
    <lineage>
        <taxon>Eukaryota</taxon>
        <taxon>Metazoa</taxon>
        <taxon>Ecdysozoa</taxon>
        <taxon>Arthropoda</taxon>
        <taxon>Chelicerata</taxon>
        <taxon>Arachnida</taxon>
        <taxon>Araneae</taxon>
        <taxon>Araneomorphae</taxon>
        <taxon>Entelegynae</taxon>
        <taxon>Araneoidea</taxon>
        <taxon>Araneidae</taxon>
        <taxon>Caerostris</taxon>
    </lineage>
</organism>
<feature type="region of interest" description="Disordered" evidence="1">
    <location>
        <begin position="80"/>
        <end position="99"/>
    </location>
</feature>
<comment type="caution">
    <text evidence="2">The sequence shown here is derived from an EMBL/GenBank/DDBJ whole genome shotgun (WGS) entry which is preliminary data.</text>
</comment>